<dbReference type="EMBL" id="BMIH01000003">
    <property type="protein sequence ID" value="GGB34587.1"/>
    <property type="molecule type" value="Genomic_DNA"/>
</dbReference>
<accession>A0A916T8P3</accession>
<dbReference type="Pfam" id="PF00144">
    <property type="entry name" value="Beta-lactamase"/>
    <property type="match status" value="1"/>
</dbReference>
<keyword evidence="4" id="KW-1185">Reference proteome</keyword>
<keyword evidence="1" id="KW-0732">Signal</keyword>
<feature type="signal peptide" evidence="1">
    <location>
        <begin position="1"/>
        <end position="29"/>
    </location>
</feature>
<evidence type="ECO:0000313" key="4">
    <source>
        <dbReference type="Proteomes" id="UP000623067"/>
    </source>
</evidence>
<gene>
    <name evidence="3" type="ORF">GCM10011380_25040</name>
</gene>
<dbReference type="Gene3D" id="3.40.710.10">
    <property type="entry name" value="DD-peptidase/beta-lactamase superfamily"/>
    <property type="match status" value="1"/>
</dbReference>
<organism evidence="3 4">
    <name type="scientific">Sphingomonas metalli</name>
    <dbReference type="NCBI Taxonomy" id="1779358"/>
    <lineage>
        <taxon>Bacteria</taxon>
        <taxon>Pseudomonadati</taxon>
        <taxon>Pseudomonadota</taxon>
        <taxon>Alphaproteobacteria</taxon>
        <taxon>Sphingomonadales</taxon>
        <taxon>Sphingomonadaceae</taxon>
        <taxon>Sphingomonas</taxon>
    </lineage>
</organism>
<dbReference type="PANTHER" id="PTHR46825">
    <property type="entry name" value="D-ALANYL-D-ALANINE-CARBOXYPEPTIDASE/ENDOPEPTIDASE AMPH"/>
    <property type="match status" value="1"/>
</dbReference>
<reference evidence="3" key="1">
    <citation type="journal article" date="2014" name="Int. J. Syst. Evol. Microbiol.">
        <title>Complete genome sequence of Corynebacterium casei LMG S-19264T (=DSM 44701T), isolated from a smear-ripened cheese.</title>
        <authorList>
            <consortium name="US DOE Joint Genome Institute (JGI-PGF)"/>
            <person name="Walter F."/>
            <person name="Albersmeier A."/>
            <person name="Kalinowski J."/>
            <person name="Ruckert C."/>
        </authorList>
    </citation>
    <scope>NUCLEOTIDE SEQUENCE</scope>
    <source>
        <strain evidence="3">CGMCC 1.15330</strain>
    </source>
</reference>
<evidence type="ECO:0000256" key="1">
    <source>
        <dbReference type="SAM" id="SignalP"/>
    </source>
</evidence>
<dbReference type="InterPro" id="IPR001466">
    <property type="entry name" value="Beta-lactam-related"/>
</dbReference>
<dbReference type="InterPro" id="IPR050491">
    <property type="entry name" value="AmpC-like"/>
</dbReference>
<feature type="chain" id="PRO_5036788222" evidence="1">
    <location>
        <begin position="30"/>
        <end position="507"/>
    </location>
</feature>
<dbReference type="InterPro" id="IPR012338">
    <property type="entry name" value="Beta-lactam/transpept-like"/>
</dbReference>
<dbReference type="AlphaFoldDB" id="A0A916T8P3"/>
<reference evidence="3" key="2">
    <citation type="submission" date="2020-09" db="EMBL/GenBank/DDBJ databases">
        <authorList>
            <person name="Sun Q."/>
            <person name="Zhou Y."/>
        </authorList>
    </citation>
    <scope>NUCLEOTIDE SEQUENCE</scope>
    <source>
        <strain evidence="3">CGMCC 1.15330</strain>
    </source>
</reference>
<dbReference type="SUPFAM" id="SSF56601">
    <property type="entry name" value="beta-lactamase/transpeptidase-like"/>
    <property type="match status" value="1"/>
</dbReference>
<dbReference type="PANTHER" id="PTHR46825:SF9">
    <property type="entry name" value="BETA-LACTAMASE-RELATED DOMAIN-CONTAINING PROTEIN"/>
    <property type="match status" value="1"/>
</dbReference>
<protein>
    <submittedName>
        <fullName evidence="3">Penicillin-binding protein</fullName>
    </submittedName>
</protein>
<evidence type="ECO:0000313" key="3">
    <source>
        <dbReference type="EMBL" id="GGB34587.1"/>
    </source>
</evidence>
<comment type="caution">
    <text evidence="3">The sequence shown here is derived from an EMBL/GenBank/DDBJ whole genome shotgun (WGS) entry which is preliminary data.</text>
</comment>
<dbReference type="Proteomes" id="UP000623067">
    <property type="component" value="Unassembled WGS sequence"/>
</dbReference>
<sequence length="507" mass="54375">MQMAWRVPRHTAMTRLLALLALVAAPVSAAGQTPPPPPVEARIAALEPVFAAWMEAQHVPGLVWGVVKDGRLVFVRGLGVQDLDTRRPVTADSRFRIASMSKAFTAMAILKLADAGRLSLEAPAERYVPEMKGWRYPTSDSRRITVADLLHHDAGFVEDNPWGDRQQPLGEAAFTAMLRAGVPFANGPGVTMEYSNFGYATLGRIVSNVGGAPYQQWIGRQILTPLGMTATGYDVLAGDQTQRALGYRWQDGGWVREPDMADGAFGAMGGLQTTARDYARWVGFLLSAWPARDGAEMGPVGRATVRRIVEGGFVTARDRAAGLEPCRQAASYGMAWFTINDCDLGRVVTHTGGYPGFGSVVMLLPDAGIGIFAFANRTYAAPTLPVMQALLALRREGATPDRAVPVSTGLAAAYDAARTAWRAGDAERAPLAGNVLLDRNAARRRAEIAAAKADAGDCPMTEPVIPVSAMEGYFIWTCAKGKVAGRVQRAPTPVLSLQVLDFRASQP</sequence>
<name>A0A916T8P3_9SPHN</name>
<proteinExistence type="predicted"/>
<evidence type="ECO:0000259" key="2">
    <source>
        <dbReference type="Pfam" id="PF00144"/>
    </source>
</evidence>
<feature type="domain" description="Beta-lactamase-related" evidence="2">
    <location>
        <begin position="49"/>
        <end position="389"/>
    </location>
</feature>